<dbReference type="SMART" id="SM00631">
    <property type="entry name" value="Zn_pept"/>
    <property type="match status" value="1"/>
</dbReference>
<comment type="caution">
    <text evidence="11">The sequence shown here is derived from an EMBL/GenBank/DDBJ whole genome shotgun (WGS) entry which is preliminary data.</text>
</comment>
<dbReference type="PRINTS" id="PR00765">
    <property type="entry name" value="CRBOXYPTASEA"/>
</dbReference>
<dbReference type="Pfam" id="PF20773">
    <property type="entry name" value="InhA-like_MAM"/>
    <property type="match status" value="2"/>
</dbReference>
<evidence type="ECO:0000256" key="2">
    <source>
        <dbReference type="ARBA" id="ARBA00005988"/>
    </source>
</evidence>
<name>A0ABR8NGJ7_9ACTN</name>
<evidence type="ECO:0000256" key="3">
    <source>
        <dbReference type="ARBA" id="ARBA00022670"/>
    </source>
</evidence>
<dbReference type="PANTHER" id="PTHR11705">
    <property type="entry name" value="PROTEASE FAMILY M14 CARBOXYPEPTIDASE A,B"/>
    <property type="match status" value="1"/>
</dbReference>
<keyword evidence="7" id="KW-0482">Metalloprotease</keyword>
<dbReference type="Gene3D" id="3.40.630.10">
    <property type="entry name" value="Zn peptidases"/>
    <property type="match status" value="1"/>
</dbReference>
<keyword evidence="6" id="KW-0862">Zinc</keyword>
<evidence type="ECO:0000259" key="10">
    <source>
        <dbReference type="PROSITE" id="PS52035"/>
    </source>
</evidence>
<evidence type="ECO:0000256" key="6">
    <source>
        <dbReference type="ARBA" id="ARBA00022833"/>
    </source>
</evidence>
<dbReference type="PROSITE" id="PS52035">
    <property type="entry name" value="PEPTIDASE_M14"/>
    <property type="match status" value="1"/>
</dbReference>
<accession>A0ABR8NGJ7</accession>
<dbReference type="PROSITE" id="PS00132">
    <property type="entry name" value="CARBOXYPEPT_ZN_1"/>
    <property type="match status" value="1"/>
</dbReference>
<dbReference type="SUPFAM" id="SSF53187">
    <property type="entry name" value="Zn-dependent exopeptidases"/>
    <property type="match status" value="1"/>
</dbReference>
<feature type="active site" description="Proton donor/acceptor" evidence="8">
    <location>
        <position position="437"/>
    </location>
</feature>
<comment type="similarity">
    <text evidence="2 8">Belongs to the peptidase M14 family.</text>
</comment>
<dbReference type="CDD" id="cd03859">
    <property type="entry name" value="M14_CPT"/>
    <property type="match status" value="1"/>
</dbReference>
<feature type="domain" description="Peptidase M14" evidence="10">
    <location>
        <begin position="168"/>
        <end position="489"/>
    </location>
</feature>
<keyword evidence="12" id="KW-1185">Reference proteome</keyword>
<dbReference type="PANTHER" id="PTHR11705:SF143">
    <property type="entry name" value="SLL0236 PROTEIN"/>
    <property type="match status" value="1"/>
</dbReference>
<dbReference type="InterPro" id="IPR000834">
    <property type="entry name" value="Peptidase_M14"/>
</dbReference>
<evidence type="ECO:0000256" key="1">
    <source>
        <dbReference type="ARBA" id="ARBA00001947"/>
    </source>
</evidence>
<evidence type="ECO:0000313" key="11">
    <source>
        <dbReference type="EMBL" id="MBD3927258.1"/>
    </source>
</evidence>
<comment type="cofactor">
    <cofactor evidence="1">
        <name>Zn(2+)</name>
        <dbReference type="ChEBI" id="CHEBI:29105"/>
    </cofactor>
</comment>
<sequence>MASASCPHPGVACADLPPIEGIPYGRLDCDAGHNKGDGPENLTLPQEARSIVRSLPPALALAALTAGLLVASPPASTTPSSADRGGELEVYVVEGSAAQVSDLADVGVDTTHITQERAGAGEVRLDAVITETQAAQLRKEGLEVKVKKVNGRNASDAARLQNLAGYDAYRSYSEPGGIADELRETAAAYPAITKLVTLGQTVNGQDILALKVTKNAKQLKDGKRPSVLYGGAQHAREWITPEMVRRLMHHYLEGYGSDAELTGIVDTTELWFLPVSNPDGYDFTFTPDNRLWRKNLRDNNGDGTITPGDGVDPNRNFAVKWGWDNEGSSPEPASETYRGTGPNSEPETQALDALLNRVGFEFYINYHSAAELLLYGIGWQVATPSPDDVIYKAMVGDDANPAVEGYDPDISAELYTTNGDTDTHAQVGYGTLGFTPEMTTCETVSDSIPDDEWLAEDCLSGFNFPDDEGLIQAEFEKNIPFALSVAKSTQDPDDPISVVEDDGTPRTAADLVSDPFSVSHGTSQPVAVTAKKALRDLRLKYSVNGGATKSVKTAMWQGGERYGDTHHDFYGEFRGTVTGTKSGDSVKVWFTGVKPGTGNVSSEPFTYTVARDIGGDVLILAAEDVTGISPAQGVTSAKYADDYAAALTASGYTSDVYDVDVNGRTAPHHLGVLSHYDAIVWESGDDIITRAPGQPGGTAAKLAADLELTVRDYLNEGGKALITGQNNQFAQGTGPAYFYSPTAPPECTVRANPCLPLENDFLQYWLGAYNYVSDGGTDDTGNPFPIEGDSGAFEGFSGTFNGGDGADNQGHTASLLTTSSFLPEDEFPQFASSEPIEWVRPGGAPFDPHTGEWYMFSQTADQGWKRLSRTVDLSDATSGAVKFQMSNDTEADWDYVVVEAREVGTENWTTLPDANGHTAQGTGESCAAGWDAIHPFVTHYQGADCSPTGTSGSWHAATGSSGGWQEWNVDLTAYAGKQVEVSISYITDWGTQGLGVFVDDTQVVVDGAVSAETSFEGDLGGWTPSAAPAGSRVTNNWERSQTAFQEGAGTVTDDTVFTGFGVEGLTTAAMRNDFVAGAMAHLLE</sequence>
<proteinExistence type="inferred from homology"/>
<gene>
    <name evidence="11" type="ORF">IEZ26_21735</name>
</gene>
<evidence type="ECO:0000256" key="8">
    <source>
        <dbReference type="PROSITE-ProRule" id="PRU01379"/>
    </source>
</evidence>
<protein>
    <submittedName>
        <fullName evidence="11">Immune inhibitor A</fullName>
    </submittedName>
</protein>
<evidence type="ECO:0000313" key="12">
    <source>
        <dbReference type="Proteomes" id="UP000618818"/>
    </source>
</evidence>
<keyword evidence="3" id="KW-0645">Protease</keyword>
<evidence type="ECO:0000256" key="4">
    <source>
        <dbReference type="ARBA" id="ARBA00022723"/>
    </source>
</evidence>
<reference evidence="11 12" key="1">
    <citation type="submission" date="2020-09" db="EMBL/GenBank/DDBJ databases">
        <title>novel species in genus Nocardioides.</title>
        <authorList>
            <person name="Zhang G."/>
        </authorList>
    </citation>
    <scope>NUCLEOTIDE SEQUENCE [LARGE SCALE GENOMIC DNA]</scope>
    <source>
        <strain evidence="11 12">KCTC 39551</strain>
    </source>
</reference>
<evidence type="ECO:0000256" key="7">
    <source>
        <dbReference type="ARBA" id="ARBA00023049"/>
    </source>
</evidence>
<dbReference type="Pfam" id="PF00246">
    <property type="entry name" value="Peptidase_M14"/>
    <property type="match status" value="1"/>
</dbReference>
<dbReference type="EMBL" id="JACXYZ010000005">
    <property type="protein sequence ID" value="MBD3927258.1"/>
    <property type="molecule type" value="Genomic_DNA"/>
</dbReference>
<dbReference type="Proteomes" id="UP000618818">
    <property type="component" value="Unassembled WGS sequence"/>
</dbReference>
<keyword evidence="4" id="KW-0479">Metal-binding</keyword>
<evidence type="ECO:0000256" key="5">
    <source>
        <dbReference type="ARBA" id="ARBA00022801"/>
    </source>
</evidence>
<organism evidence="11 12">
    <name type="scientific">Nocardioides cavernae</name>
    <dbReference type="NCBI Taxonomy" id="1921566"/>
    <lineage>
        <taxon>Bacteria</taxon>
        <taxon>Bacillati</taxon>
        <taxon>Actinomycetota</taxon>
        <taxon>Actinomycetes</taxon>
        <taxon>Propionibacteriales</taxon>
        <taxon>Nocardioidaceae</taxon>
        <taxon>Nocardioides</taxon>
    </lineage>
</organism>
<dbReference type="InterPro" id="IPR033810">
    <property type="entry name" value="Carboxypeptidase_T"/>
</dbReference>
<evidence type="ECO:0000256" key="9">
    <source>
        <dbReference type="SAM" id="MobiDB-lite"/>
    </source>
</evidence>
<keyword evidence="5" id="KW-0378">Hydrolase</keyword>
<feature type="region of interest" description="Disordered" evidence="9">
    <location>
        <begin position="324"/>
        <end position="345"/>
    </location>
</feature>
<dbReference type="InterPro" id="IPR057246">
    <property type="entry name" value="CARBOXYPEPT_ZN_1"/>
</dbReference>